<gene>
    <name evidence="2" type="ORF">DND132_1809</name>
</gene>
<evidence type="ECO:0000313" key="2">
    <source>
        <dbReference type="EMBL" id="EGB15015.1"/>
    </source>
</evidence>
<keyword evidence="2" id="KW-0969">Cilium</keyword>
<dbReference type="eggNOG" id="ENOG5032E2H">
    <property type="taxonomic scope" value="Bacteria"/>
</dbReference>
<dbReference type="Pfam" id="PF04316">
    <property type="entry name" value="FlgM"/>
    <property type="match status" value="1"/>
</dbReference>
<reference evidence="2 3" key="1">
    <citation type="journal article" date="2011" name="J. Bacteriol.">
        <title>Genome sequence of the mercury-methylating strain Desulfovibrio desulfuricans ND132.</title>
        <authorList>
            <person name="Brown S.D."/>
            <person name="Gilmour C.C."/>
            <person name="Kucken A.M."/>
            <person name="Wall J.D."/>
            <person name="Elias D.A."/>
            <person name="Brandt C.C."/>
            <person name="Podar M."/>
            <person name="Chertkov O."/>
            <person name="Held B."/>
            <person name="Bruce D.C."/>
            <person name="Detter J.C."/>
            <person name="Tapia R."/>
            <person name="Han C.S."/>
            <person name="Goodwin L.A."/>
            <person name="Cheng J.F."/>
            <person name="Pitluck S."/>
            <person name="Woyke T."/>
            <person name="Mikhailova N."/>
            <person name="Ivanova N.N."/>
            <person name="Han J."/>
            <person name="Lucas S."/>
            <person name="Lapidus A.L."/>
            <person name="Land M.L."/>
            <person name="Hauser L.J."/>
            <person name="Palumbo A.V."/>
        </authorList>
    </citation>
    <scope>NUCLEOTIDE SEQUENCE [LARGE SCALE GENOMIC DNA]</scope>
    <source>
        <strain evidence="2 3">ND132</strain>
    </source>
</reference>
<feature type="domain" description="Anti-sigma-28 factor FlgM C-terminal" evidence="1">
    <location>
        <begin position="34"/>
        <end position="66"/>
    </location>
</feature>
<dbReference type="KEGG" id="ddn:DND132_1809"/>
<organism evidence="2 3">
    <name type="scientific">Pseudodesulfovibrio mercurii</name>
    <dbReference type="NCBI Taxonomy" id="641491"/>
    <lineage>
        <taxon>Bacteria</taxon>
        <taxon>Pseudomonadati</taxon>
        <taxon>Thermodesulfobacteriota</taxon>
        <taxon>Desulfovibrionia</taxon>
        <taxon>Desulfovibrionales</taxon>
        <taxon>Desulfovibrionaceae</taxon>
    </lineage>
</organism>
<sequence length="74" mass="8371">MKGHEDSRGQAASHLETERVFDGFDEVETGRHRDTAEERARKIARLKEAVNSGRYEPDVMDIARLLTSAMDPTL</sequence>
<accession>F0JG19</accession>
<dbReference type="OrthoDB" id="5461419at2"/>
<dbReference type="HOGENOM" id="CLU_2681683_0_0_7"/>
<proteinExistence type="predicted"/>
<dbReference type="InterPro" id="IPR035890">
    <property type="entry name" value="Anti-sigma-28_factor_FlgM_sf"/>
</dbReference>
<protein>
    <submittedName>
        <fullName evidence="2">Negative regulator of flagellin synthesis</fullName>
    </submittedName>
</protein>
<dbReference type="Proteomes" id="UP000007845">
    <property type="component" value="Chromosome"/>
</dbReference>
<evidence type="ECO:0000313" key="3">
    <source>
        <dbReference type="Proteomes" id="UP000007845"/>
    </source>
</evidence>
<evidence type="ECO:0000259" key="1">
    <source>
        <dbReference type="Pfam" id="PF04316"/>
    </source>
</evidence>
<dbReference type="SUPFAM" id="SSF101498">
    <property type="entry name" value="Anti-sigma factor FlgM"/>
    <property type="match status" value="1"/>
</dbReference>
<name>F0JG19_9BACT</name>
<keyword evidence="2" id="KW-0966">Cell projection</keyword>
<dbReference type="AlphaFoldDB" id="F0JG19"/>
<dbReference type="RefSeq" id="WP_014322442.1">
    <property type="nucleotide sequence ID" value="NC_016803.1"/>
</dbReference>
<keyword evidence="3" id="KW-1185">Reference proteome</keyword>
<keyword evidence="2" id="KW-0282">Flagellum</keyword>
<dbReference type="InterPro" id="IPR031316">
    <property type="entry name" value="FlgM_C"/>
</dbReference>
<dbReference type="EMBL" id="CP003220">
    <property type="protein sequence ID" value="EGB15015.1"/>
    <property type="molecule type" value="Genomic_DNA"/>
</dbReference>